<evidence type="ECO:0000313" key="2">
    <source>
        <dbReference type="EMBL" id="CAI0453417.1"/>
    </source>
</evidence>
<keyword evidence="1" id="KW-0812">Transmembrane</keyword>
<evidence type="ECO:0000313" key="3">
    <source>
        <dbReference type="Proteomes" id="UP001154282"/>
    </source>
</evidence>
<dbReference type="Proteomes" id="UP001154282">
    <property type="component" value="Unassembled WGS sequence"/>
</dbReference>
<keyword evidence="1" id="KW-1133">Transmembrane helix</keyword>
<name>A0AAV0N4V8_9ROSI</name>
<protein>
    <submittedName>
        <fullName evidence="2">Uncharacterized protein</fullName>
    </submittedName>
</protein>
<accession>A0AAV0N4V8</accession>
<dbReference type="EMBL" id="CAMGYJ010000008">
    <property type="protein sequence ID" value="CAI0453417.1"/>
    <property type="molecule type" value="Genomic_DNA"/>
</dbReference>
<keyword evidence="1" id="KW-0472">Membrane</keyword>
<sequence length="126" mass="13676">MRAIITFQGQQVEYSSNAVNGGSPACLIVDGCKKLIDKNLLIADRSLICGTVWGRAGHSLFCAVNAHVNFQSIYTLRNQRSMAKLGVIVFLMALIIAISMLQTLVMASHGHGGHHYNNKLRVPVAV</sequence>
<reference evidence="2" key="1">
    <citation type="submission" date="2022-08" db="EMBL/GenBank/DDBJ databases">
        <authorList>
            <person name="Gutierrez-Valencia J."/>
        </authorList>
    </citation>
    <scope>NUCLEOTIDE SEQUENCE</scope>
</reference>
<organism evidence="2 3">
    <name type="scientific">Linum tenue</name>
    <dbReference type="NCBI Taxonomy" id="586396"/>
    <lineage>
        <taxon>Eukaryota</taxon>
        <taxon>Viridiplantae</taxon>
        <taxon>Streptophyta</taxon>
        <taxon>Embryophyta</taxon>
        <taxon>Tracheophyta</taxon>
        <taxon>Spermatophyta</taxon>
        <taxon>Magnoliopsida</taxon>
        <taxon>eudicotyledons</taxon>
        <taxon>Gunneridae</taxon>
        <taxon>Pentapetalae</taxon>
        <taxon>rosids</taxon>
        <taxon>fabids</taxon>
        <taxon>Malpighiales</taxon>
        <taxon>Linaceae</taxon>
        <taxon>Linum</taxon>
    </lineage>
</organism>
<comment type="caution">
    <text evidence="2">The sequence shown here is derived from an EMBL/GenBank/DDBJ whole genome shotgun (WGS) entry which is preliminary data.</text>
</comment>
<proteinExistence type="predicted"/>
<gene>
    <name evidence="2" type="ORF">LITE_LOCUS31582</name>
</gene>
<evidence type="ECO:0000256" key="1">
    <source>
        <dbReference type="SAM" id="Phobius"/>
    </source>
</evidence>
<feature type="transmembrane region" description="Helical" evidence="1">
    <location>
        <begin position="85"/>
        <end position="107"/>
    </location>
</feature>
<keyword evidence="3" id="KW-1185">Reference proteome</keyword>
<dbReference type="AlphaFoldDB" id="A0AAV0N4V8"/>